<dbReference type="InParanoid" id="B4NN90"/>
<reference evidence="4 5" key="1">
    <citation type="journal article" date="2007" name="Nature">
        <title>Evolution of genes and genomes on the Drosophila phylogeny.</title>
        <authorList>
            <consortium name="Drosophila 12 Genomes Consortium"/>
            <person name="Clark A.G."/>
            <person name="Eisen M.B."/>
            <person name="Smith D.R."/>
            <person name="Bergman C.M."/>
            <person name="Oliver B."/>
            <person name="Markow T.A."/>
            <person name="Kaufman T.C."/>
            <person name="Kellis M."/>
            <person name="Gelbart W."/>
            <person name="Iyer V.N."/>
            <person name="Pollard D.A."/>
            <person name="Sackton T.B."/>
            <person name="Larracuente A.M."/>
            <person name="Singh N.D."/>
            <person name="Abad J.P."/>
            <person name="Abt D.N."/>
            <person name="Adryan B."/>
            <person name="Aguade M."/>
            <person name="Akashi H."/>
            <person name="Anderson W.W."/>
            <person name="Aquadro C.F."/>
            <person name="Ardell D.H."/>
            <person name="Arguello R."/>
            <person name="Artieri C.G."/>
            <person name="Barbash D.A."/>
            <person name="Barker D."/>
            <person name="Barsanti P."/>
            <person name="Batterham P."/>
            <person name="Batzoglou S."/>
            <person name="Begun D."/>
            <person name="Bhutkar A."/>
            <person name="Blanco E."/>
            <person name="Bosak S.A."/>
            <person name="Bradley R.K."/>
            <person name="Brand A.D."/>
            <person name="Brent M.R."/>
            <person name="Brooks A.N."/>
            <person name="Brown R.H."/>
            <person name="Butlin R.K."/>
            <person name="Caggese C."/>
            <person name="Calvi B.R."/>
            <person name="Bernardo de Carvalho A."/>
            <person name="Caspi A."/>
            <person name="Castrezana S."/>
            <person name="Celniker S.E."/>
            <person name="Chang J.L."/>
            <person name="Chapple C."/>
            <person name="Chatterji S."/>
            <person name="Chinwalla A."/>
            <person name="Civetta A."/>
            <person name="Clifton S.W."/>
            <person name="Comeron J.M."/>
            <person name="Costello J.C."/>
            <person name="Coyne J.A."/>
            <person name="Daub J."/>
            <person name="David R.G."/>
            <person name="Delcher A.L."/>
            <person name="Delehaunty K."/>
            <person name="Do C.B."/>
            <person name="Ebling H."/>
            <person name="Edwards K."/>
            <person name="Eickbush T."/>
            <person name="Evans J.D."/>
            <person name="Filipski A."/>
            <person name="Findeiss S."/>
            <person name="Freyhult E."/>
            <person name="Fulton L."/>
            <person name="Fulton R."/>
            <person name="Garcia A.C."/>
            <person name="Gardiner A."/>
            <person name="Garfield D.A."/>
            <person name="Garvin B.E."/>
            <person name="Gibson G."/>
            <person name="Gilbert D."/>
            <person name="Gnerre S."/>
            <person name="Godfrey J."/>
            <person name="Good R."/>
            <person name="Gotea V."/>
            <person name="Gravely B."/>
            <person name="Greenberg A.J."/>
            <person name="Griffiths-Jones S."/>
            <person name="Gross S."/>
            <person name="Guigo R."/>
            <person name="Gustafson E.A."/>
            <person name="Haerty W."/>
            <person name="Hahn M.W."/>
            <person name="Halligan D.L."/>
            <person name="Halpern A.L."/>
            <person name="Halter G.M."/>
            <person name="Han M.V."/>
            <person name="Heger A."/>
            <person name="Hillier L."/>
            <person name="Hinrichs A.S."/>
            <person name="Holmes I."/>
            <person name="Hoskins R.A."/>
            <person name="Hubisz M.J."/>
            <person name="Hultmark D."/>
            <person name="Huntley M.A."/>
            <person name="Jaffe D.B."/>
            <person name="Jagadeeshan S."/>
            <person name="Jeck W.R."/>
            <person name="Johnson J."/>
            <person name="Jones C.D."/>
            <person name="Jordan W.C."/>
            <person name="Karpen G.H."/>
            <person name="Kataoka E."/>
            <person name="Keightley P.D."/>
            <person name="Kheradpour P."/>
            <person name="Kirkness E.F."/>
            <person name="Koerich L.B."/>
            <person name="Kristiansen K."/>
            <person name="Kudrna D."/>
            <person name="Kulathinal R.J."/>
            <person name="Kumar S."/>
            <person name="Kwok R."/>
            <person name="Lander E."/>
            <person name="Langley C.H."/>
            <person name="Lapoint R."/>
            <person name="Lazzaro B.P."/>
            <person name="Lee S.J."/>
            <person name="Levesque L."/>
            <person name="Li R."/>
            <person name="Lin C.F."/>
            <person name="Lin M.F."/>
            <person name="Lindblad-Toh K."/>
            <person name="Llopart A."/>
            <person name="Long M."/>
            <person name="Low L."/>
            <person name="Lozovsky E."/>
            <person name="Lu J."/>
            <person name="Luo M."/>
            <person name="Machado C.A."/>
            <person name="Makalowski W."/>
            <person name="Marzo M."/>
            <person name="Matsuda M."/>
            <person name="Matzkin L."/>
            <person name="McAllister B."/>
            <person name="McBride C.S."/>
            <person name="McKernan B."/>
            <person name="McKernan K."/>
            <person name="Mendez-Lago M."/>
            <person name="Minx P."/>
            <person name="Mollenhauer M.U."/>
            <person name="Montooth K."/>
            <person name="Mount S.M."/>
            <person name="Mu X."/>
            <person name="Myers E."/>
            <person name="Negre B."/>
            <person name="Newfeld S."/>
            <person name="Nielsen R."/>
            <person name="Noor M.A."/>
            <person name="O'Grady P."/>
            <person name="Pachter L."/>
            <person name="Papaceit M."/>
            <person name="Parisi M.J."/>
            <person name="Parisi M."/>
            <person name="Parts L."/>
            <person name="Pedersen J.S."/>
            <person name="Pesole G."/>
            <person name="Phillippy A.M."/>
            <person name="Ponting C.P."/>
            <person name="Pop M."/>
            <person name="Porcelli D."/>
            <person name="Powell J.R."/>
            <person name="Prohaska S."/>
            <person name="Pruitt K."/>
            <person name="Puig M."/>
            <person name="Quesneville H."/>
            <person name="Ram K.R."/>
            <person name="Rand D."/>
            <person name="Rasmussen M.D."/>
            <person name="Reed L.K."/>
            <person name="Reenan R."/>
            <person name="Reily A."/>
            <person name="Remington K.A."/>
            <person name="Rieger T.T."/>
            <person name="Ritchie M.G."/>
            <person name="Robin C."/>
            <person name="Rogers Y.H."/>
            <person name="Rohde C."/>
            <person name="Rozas J."/>
            <person name="Rubenfield M.J."/>
            <person name="Ruiz A."/>
            <person name="Russo S."/>
            <person name="Salzberg S.L."/>
            <person name="Sanchez-Gracia A."/>
            <person name="Saranga D.J."/>
            <person name="Sato H."/>
            <person name="Schaeffer S.W."/>
            <person name="Schatz M.C."/>
            <person name="Schlenke T."/>
            <person name="Schwartz R."/>
            <person name="Segarra C."/>
            <person name="Singh R.S."/>
            <person name="Sirot L."/>
            <person name="Sirota M."/>
            <person name="Sisneros N.B."/>
            <person name="Smith C.D."/>
            <person name="Smith T.F."/>
            <person name="Spieth J."/>
            <person name="Stage D.E."/>
            <person name="Stark A."/>
            <person name="Stephan W."/>
            <person name="Strausberg R.L."/>
            <person name="Strempel S."/>
            <person name="Sturgill D."/>
            <person name="Sutton G."/>
            <person name="Sutton G.G."/>
            <person name="Tao W."/>
            <person name="Teichmann S."/>
            <person name="Tobari Y.N."/>
            <person name="Tomimura Y."/>
            <person name="Tsolas J.M."/>
            <person name="Valente V.L."/>
            <person name="Venter E."/>
            <person name="Venter J.C."/>
            <person name="Vicario S."/>
            <person name="Vieira F.G."/>
            <person name="Vilella A.J."/>
            <person name="Villasante A."/>
            <person name="Walenz B."/>
            <person name="Wang J."/>
            <person name="Wasserman M."/>
            <person name="Watts T."/>
            <person name="Wilson D."/>
            <person name="Wilson R.K."/>
            <person name="Wing R.A."/>
            <person name="Wolfner M.F."/>
            <person name="Wong A."/>
            <person name="Wong G.K."/>
            <person name="Wu C.I."/>
            <person name="Wu G."/>
            <person name="Yamamoto D."/>
            <person name="Yang H.P."/>
            <person name="Yang S.P."/>
            <person name="Yorke J.A."/>
            <person name="Yoshida K."/>
            <person name="Zdobnov E."/>
            <person name="Zhang P."/>
            <person name="Zhang Y."/>
            <person name="Zimin A.V."/>
            <person name="Baldwin J."/>
            <person name="Abdouelleil A."/>
            <person name="Abdulkadir J."/>
            <person name="Abebe A."/>
            <person name="Abera B."/>
            <person name="Abreu J."/>
            <person name="Acer S.C."/>
            <person name="Aftuck L."/>
            <person name="Alexander A."/>
            <person name="An P."/>
            <person name="Anderson E."/>
            <person name="Anderson S."/>
            <person name="Arachi H."/>
            <person name="Azer M."/>
            <person name="Bachantsang P."/>
            <person name="Barry A."/>
            <person name="Bayul T."/>
            <person name="Berlin A."/>
            <person name="Bessette D."/>
            <person name="Bloom T."/>
            <person name="Blye J."/>
            <person name="Boguslavskiy L."/>
            <person name="Bonnet C."/>
            <person name="Boukhgalter B."/>
            <person name="Bourzgui I."/>
            <person name="Brown A."/>
            <person name="Cahill P."/>
            <person name="Channer S."/>
            <person name="Cheshatsang Y."/>
            <person name="Chuda L."/>
            <person name="Citroen M."/>
            <person name="Collymore A."/>
            <person name="Cooke P."/>
            <person name="Costello M."/>
            <person name="D'Aco K."/>
            <person name="Daza R."/>
            <person name="De Haan G."/>
            <person name="DeGray S."/>
            <person name="DeMaso C."/>
            <person name="Dhargay N."/>
            <person name="Dooley K."/>
            <person name="Dooley E."/>
            <person name="Doricent M."/>
            <person name="Dorje P."/>
            <person name="Dorjee K."/>
            <person name="Dupes A."/>
            <person name="Elong R."/>
            <person name="Falk J."/>
            <person name="Farina A."/>
            <person name="Faro S."/>
            <person name="Ferguson D."/>
            <person name="Fisher S."/>
            <person name="Foley C.D."/>
            <person name="Franke A."/>
            <person name="Friedrich D."/>
            <person name="Gadbois L."/>
            <person name="Gearin G."/>
            <person name="Gearin C.R."/>
            <person name="Giannoukos G."/>
            <person name="Goode T."/>
            <person name="Graham J."/>
            <person name="Grandbois E."/>
            <person name="Grewal S."/>
            <person name="Gyaltsen K."/>
            <person name="Hafez N."/>
            <person name="Hagos B."/>
            <person name="Hall J."/>
            <person name="Henson C."/>
            <person name="Hollinger A."/>
            <person name="Honan T."/>
            <person name="Huard M.D."/>
            <person name="Hughes L."/>
            <person name="Hurhula B."/>
            <person name="Husby M.E."/>
            <person name="Kamat A."/>
            <person name="Kanga B."/>
            <person name="Kashin S."/>
            <person name="Khazanovich D."/>
            <person name="Kisner P."/>
            <person name="Lance K."/>
            <person name="Lara M."/>
            <person name="Lee W."/>
            <person name="Lennon N."/>
            <person name="Letendre F."/>
            <person name="LeVine R."/>
            <person name="Lipovsky A."/>
            <person name="Liu X."/>
            <person name="Liu J."/>
            <person name="Liu S."/>
            <person name="Lokyitsang T."/>
            <person name="Lokyitsang Y."/>
            <person name="Lubonja R."/>
            <person name="Lui A."/>
            <person name="MacDonald P."/>
            <person name="Magnisalis V."/>
            <person name="Maru K."/>
            <person name="Matthews C."/>
            <person name="McCusker W."/>
            <person name="McDonough S."/>
            <person name="Mehta T."/>
            <person name="Meldrim J."/>
            <person name="Meneus L."/>
            <person name="Mihai O."/>
            <person name="Mihalev A."/>
            <person name="Mihova T."/>
            <person name="Mittelman R."/>
            <person name="Mlenga V."/>
            <person name="Montmayeur A."/>
            <person name="Mulrain L."/>
            <person name="Navidi A."/>
            <person name="Naylor J."/>
            <person name="Negash T."/>
            <person name="Nguyen T."/>
            <person name="Nguyen N."/>
            <person name="Nicol R."/>
            <person name="Norbu C."/>
            <person name="Norbu N."/>
            <person name="Novod N."/>
            <person name="O'Neill B."/>
            <person name="Osman S."/>
            <person name="Markiewicz E."/>
            <person name="Oyono O.L."/>
            <person name="Patti C."/>
            <person name="Phunkhang P."/>
            <person name="Pierre F."/>
            <person name="Priest M."/>
            <person name="Raghuraman S."/>
            <person name="Rege F."/>
            <person name="Reyes R."/>
            <person name="Rise C."/>
            <person name="Rogov P."/>
            <person name="Ross K."/>
            <person name="Ryan E."/>
            <person name="Settipalli S."/>
            <person name="Shea T."/>
            <person name="Sherpa N."/>
            <person name="Shi L."/>
            <person name="Shih D."/>
            <person name="Sparrow T."/>
            <person name="Spaulding J."/>
            <person name="Stalker J."/>
            <person name="Stange-Thomann N."/>
            <person name="Stavropoulos S."/>
            <person name="Stone C."/>
            <person name="Strader C."/>
            <person name="Tesfaye S."/>
            <person name="Thomson T."/>
            <person name="Thoulutsang Y."/>
            <person name="Thoulutsang D."/>
            <person name="Topham K."/>
            <person name="Topping I."/>
            <person name="Tsamla T."/>
            <person name="Vassiliev H."/>
            <person name="Vo A."/>
            <person name="Wangchuk T."/>
            <person name="Wangdi T."/>
            <person name="Weiand M."/>
            <person name="Wilkinson J."/>
            <person name="Wilson A."/>
            <person name="Yadav S."/>
            <person name="Young G."/>
            <person name="Yu Q."/>
            <person name="Zembek L."/>
            <person name="Zhong D."/>
            <person name="Zimmer A."/>
            <person name="Zwirko Z."/>
            <person name="Jaffe D.B."/>
            <person name="Alvarez P."/>
            <person name="Brockman W."/>
            <person name="Butler J."/>
            <person name="Chin C."/>
            <person name="Gnerre S."/>
            <person name="Grabherr M."/>
            <person name="Kleber M."/>
            <person name="Mauceli E."/>
            <person name="MacCallum I."/>
        </authorList>
    </citation>
    <scope>NUCLEOTIDE SEQUENCE [LARGE SCALE GENOMIC DNA]</scope>
    <source>
        <strain evidence="5">Tucson 14030-0811.24</strain>
    </source>
</reference>
<gene>
    <name evidence="4" type="primary">Dwil\GK22933</name>
    <name evidence="4" type="ORF">Dwil_GK22933</name>
</gene>
<keyword evidence="3" id="KW-0732">Signal</keyword>
<evidence type="ECO:0000256" key="1">
    <source>
        <dbReference type="ARBA" id="ARBA00022460"/>
    </source>
</evidence>
<dbReference type="InterPro" id="IPR050468">
    <property type="entry name" value="Cuticle_Struct_Prot"/>
</dbReference>
<dbReference type="OMA" id="MYKFIFI"/>
<name>B4NN90_DROWI</name>
<evidence type="ECO:0000313" key="4">
    <source>
        <dbReference type="EMBL" id="EDW85829.1"/>
    </source>
</evidence>
<dbReference type="GO" id="GO:0008010">
    <property type="term" value="F:structural constituent of chitin-based larval cuticle"/>
    <property type="evidence" value="ECO:0007669"/>
    <property type="project" value="TreeGrafter"/>
</dbReference>
<dbReference type="KEGG" id="dwi:6652132"/>
<keyword evidence="1 2" id="KW-0193">Cuticle</keyword>
<feature type="chain" id="PRO_5002820346" evidence="3">
    <location>
        <begin position="21"/>
        <end position="133"/>
    </location>
</feature>
<dbReference type="PANTHER" id="PTHR10380">
    <property type="entry name" value="CUTICLE PROTEIN"/>
    <property type="match status" value="1"/>
</dbReference>
<dbReference type="Pfam" id="PF00379">
    <property type="entry name" value="Chitin_bind_4"/>
    <property type="match status" value="1"/>
</dbReference>
<dbReference type="EMBL" id="CH964282">
    <property type="protein sequence ID" value="EDW85829.1"/>
    <property type="molecule type" value="Genomic_DNA"/>
</dbReference>
<evidence type="ECO:0000256" key="3">
    <source>
        <dbReference type="SAM" id="SignalP"/>
    </source>
</evidence>
<sequence length="133" mass="14326">MYKFVCLVSSALLLVSCALARPQDQRAAAPTTTTTPASIIKQENVNNADGTFNSSYETSNGIRVENIGTLKKITIPRSEDANGQVIEEHEAVILVQTGSYSYNDPDGNVISVQYVADENGFQPQGDHLPVAPQ</sequence>
<dbReference type="OrthoDB" id="6368834at2759"/>
<dbReference type="FunCoup" id="B4NN90">
    <property type="interactions" value="36"/>
</dbReference>
<organism evidence="4 5">
    <name type="scientific">Drosophila willistoni</name>
    <name type="common">Fruit fly</name>
    <dbReference type="NCBI Taxonomy" id="7260"/>
    <lineage>
        <taxon>Eukaryota</taxon>
        <taxon>Metazoa</taxon>
        <taxon>Ecdysozoa</taxon>
        <taxon>Arthropoda</taxon>
        <taxon>Hexapoda</taxon>
        <taxon>Insecta</taxon>
        <taxon>Pterygota</taxon>
        <taxon>Neoptera</taxon>
        <taxon>Endopterygota</taxon>
        <taxon>Diptera</taxon>
        <taxon>Brachycera</taxon>
        <taxon>Muscomorpha</taxon>
        <taxon>Ephydroidea</taxon>
        <taxon>Drosophilidae</taxon>
        <taxon>Drosophila</taxon>
        <taxon>Sophophora</taxon>
    </lineage>
</organism>
<dbReference type="PROSITE" id="PS51257">
    <property type="entry name" value="PROKAR_LIPOPROTEIN"/>
    <property type="match status" value="1"/>
</dbReference>
<proteinExistence type="predicted"/>
<dbReference type="GO" id="GO:0062129">
    <property type="term" value="C:chitin-based extracellular matrix"/>
    <property type="evidence" value="ECO:0007669"/>
    <property type="project" value="TreeGrafter"/>
</dbReference>
<dbReference type="AlphaFoldDB" id="B4NN90"/>
<dbReference type="PROSITE" id="PS51155">
    <property type="entry name" value="CHIT_BIND_RR_2"/>
    <property type="match status" value="1"/>
</dbReference>
<dbReference type="Proteomes" id="UP000007798">
    <property type="component" value="Unassembled WGS sequence"/>
</dbReference>
<dbReference type="STRING" id="7260.B4NN90"/>
<dbReference type="InterPro" id="IPR000618">
    <property type="entry name" value="Insect_cuticle"/>
</dbReference>
<dbReference type="PROSITE" id="PS00233">
    <property type="entry name" value="CHIT_BIND_RR_1"/>
    <property type="match status" value="1"/>
</dbReference>
<accession>B4NN90</accession>
<dbReference type="InterPro" id="IPR031311">
    <property type="entry name" value="CHIT_BIND_RR_consensus"/>
</dbReference>
<dbReference type="PANTHER" id="PTHR10380:SF215">
    <property type="entry name" value="CUTICULAR PROTEIN 49AG"/>
    <property type="match status" value="1"/>
</dbReference>
<evidence type="ECO:0000256" key="2">
    <source>
        <dbReference type="PROSITE-ProRule" id="PRU00497"/>
    </source>
</evidence>
<dbReference type="HOGENOM" id="CLU_065450_3_0_1"/>
<keyword evidence="5" id="KW-1185">Reference proteome</keyword>
<evidence type="ECO:0000313" key="5">
    <source>
        <dbReference type="Proteomes" id="UP000007798"/>
    </source>
</evidence>
<feature type="signal peptide" evidence="3">
    <location>
        <begin position="1"/>
        <end position="20"/>
    </location>
</feature>
<protein>
    <submittedName>
        <fullName evidence="4">Uncharacterized protein</fullName>
    </submittedName>
</protein>
<dbReference type="eggNOG" id="ENOG502ST9I">
    <property type="taxonomic scope" value="Eukaryota"/>
</dbReference>
<dbReference type="PhylomeDB" id="B4NN90"/>